<dbReference type="InterPro" id="IPR032675">
    <property type="entry name" value="LRR_dom_sf"/>
</dbReference>
<dbReference type="Gene3D" id="3.80.10.10">
    <property type="entry name" value="Ribonuclease Inhibitor"/>
    <property type="match status" value="1"/>
</dbReference>
<dbReference type="AlphaFoldDB" id="A0AAW0E729"/>
<protein>
    <submittedName>
        <fullName evidence="1">Carboxylic ester hydrolase</fullName>
    </submittedName>
</protein>
<dbReference type="SUPFAM" id="SSF52047">
    <property type="entry name" value="RNI-like"/>
    <property type="match status" value="1"/>
</dbReference>
<keyword evidence="2" id="KW-1185">Reference proteome</keyword>
<dbReference type="GO" id="GO:0016787">
    <property type="term" value="F:hydrolase activity"/>
    <property type="evidence" value="ECO:0007669"/>
    <property type="project" value="UniProtKB-KW"/>
</dbReference>
<accession>A0AAW0E729</accession>
<evidence type="ECO:0000313" key="2">
    <source>
        <dbReference type="Proteomes" id="UP001362999"/>
    </source>
</evidence>
<proteinExistence type="predicted"/>
<dbReference type="EMBL" id="JAWWNJ010000003">
    <property type="protein sequence ID" value="KAK7059695.1"/>
    <property type="molecule type" value="Genomic_DNA"/>
</dbReference>
<dbReference type="Proteomes" id="UP001362999">
    <property type="component" value="Unassembled WGS sequence"/>
</dbReference>
<sequence>MESPAHQFICIPELYELLLDQLKSDHKALARLGRAARFISRPALDALWTKLTNPSHIVRLLSVNDVIQPTPGHAVGEYTLVRPLEESDFVLFDKYAPRVLFVDFETNFTSLGSGIKFFSTIKKFRNPIFPNLLRLDWHPTTGFDTMGAFHLISREYNVPRDGLALTMWGALPSRQNAARTDPASAFLTGAGTAETIDLFQKPLSSWLPDVSSLTADTETFLAEPSAFLQGLQSLSRLQHFQARTSGSLGSPILDHLARLPHLKTLHIGYEDEGSVFHLSKSIETRQSLIGLSSFPALETLEMNADYSGLLTFLSLITSNFLRSANLRVKDYHPIDSTIFSLLTTPPTRSSTLRNLTFQTRDYPVTRADRHVLFSMAAFEPLLACRNLETLDINFDASQVDFGDDDLEKMTDAWPQLTHFKVFSRYTQEAGWADPQVHLYSLWHFVENCRQLQQLELRVYVPRRESISFSPRVNRHRMLQRS</sequence>
<reference evidence="1 2" key="1">
    <citation type="journal article" date="2024" name="J Genomics">
        <title>Draft genome sequencing and assembly of Favolaschia claudopus CIRM-BRFM 2984 isolated from oak limbs.</title>
        <authorList>
            <person name="Navarro D."/>
            <person name="Drula E."/>
            <person name="Chaduli D."/>
            <person name="Cazenave R."/>
            <person name="Ahrendt S."/>
            <person name="Wang J."/>
            <person name="Lipzen A."/>
            <person name="Daum C."/>
            <person name="Barry K."/>
            <person name="Grigoriev I.V."/>
            <person name="Favel A."/>
            <person name="Rosso M.N."/>
            <person name="Martin F."/>
        </authorList>
    </citation>
    <scope>NUCLEOTIDE SEQUENCE [LARGE SCALE GENOMIC DNA]</scope>
    <source>
        <strain evidence="1 2">CIRM-BRFM 2984</strain>
    </source>
</reference>
<gene>
    <name evidence="1" type="ORF">R3P38DRAFT_2837295</name>
</gene>
<name>A0AAW0E729_9AGAR</name>
<comment type="caution">
    <text evidence="1">The sequence shown here is derived from an EMBL/GenBank/DDBJ whole genome shotgun (WGS) entry which is preliminary data.</text>
</comment>
<evidence type="ECO:0000313" key="1">
    <source>
        <dbReference type="EMBL" id="KAK7059695.1"/>
    </source>
</evidence>
<organism evidence="1 2">
    <name type="scientific">Favolaschia claudopus</name>
    <dbReference type="NCBI Taxonomy" id="2862362"/>
    <lineage>
        <taxon>Eukaryota</taxon>
        <taxon>Fungi</taxon>
        <taxon>Dikarya</taxon>
        <taxon>Basidiomycota</taxon>
        <taxon>Agaricomycotina</taxon>
        <taxon>Agaricomycetes</taxon>
        <taxon>Agaricomycetidae</taxon>
        <taxon>Agaricales</taxon>
        <taxon>Marasmiineae</taxon>
        <taxon>Mycenaceae</taxon>
        <taxon>Favolaschia</taxon>
    </lineage>
</organism>
<keyword evidence="1" id="KW-0378">Hydrolase</keyword>